<dbReference type="OrthoDB" id="9798569at2"/>
<reference evidence="1 2" key="1">
    <citation type="submission" date="2014-08" db="EMBL/GenBank/DDBJ databases">
        <authorList>
            <person name="Hassan Y.I."/>
            <person name="Lepp D."/>
            <person name="Zhou T."/>
        </authorList>
    </citation>
    <scope>NUCLEOTIDE SEQUENCE [LARGE SCALE GENOMIC DNA]</scope>
    <source>
        <strain evidence="1 2">IFO13584</strain>
    </source>
</reference>
<evidence type="ECO:0000313" key="2">
    <source>
        <dbReference type="Proteomes" id="UP000028981"/>
    </source>
</evidence>
<dbReference type="InterPro" id="IPR019285">
    <property type="entry name" value="DUF2336"/>
</dbReference>
<sequence length="401" mass="43812">MIEYSEFVRLSRSNDSDERGHAAHLAALVFLDHNGPADEHAALYAALISFLDDPSVKVRAALAYGLLHSLDAPRPIMIALLQDSPIISRAILQYSPILIDADLLGCVRKGDQSIWLAIAQRSKLSPRIAAELIARQDRNITEHVVRRADVSVDSELLVELARSQGQDAKMRGALLSRPDLPAPARLILVQRVTEALRELRLVRGALAPDRLVRLLRDGSDTALSSIGENEACQQRRDFVQGLVGSSQLNSRILLHAVVTGHVMFFASCIAELAEVSREKVFTLLESGSRAALWALFMRAGISADLGKVLVQLVLYARTADLADDITARHYVVTALTEELINDHDGVIPPALEETFAYLSEQNIALARKAARGVMRAFAETTHLAMALPPAAREPMLELPAA</sequence>
<name>A0A087M1S4_9HYPH</name>
<accession>A0A087M1S4</accession>
<evidence type="ECO:0008006" key="3">
    <source>
        <dbReference type="Google" id="ProtNLM"/>
    </source>
</evidence>
<keyword evidence="2" id="KW-1185">Reference proteome</keyword>
<gene>
    <name evidence="1" type="ORF">JP75_12610</name>
</gene>
<proteinExistence type="predicted"/>
<dbReference type="AlphaFoldDB" id="A0A087M1S4"/>
<evidence type="ECO:0000313" key="1">
    <source>
        <dbReference type="EMBL" id="KFL30827.1"/>
    </source>
</evidence>
<dbReference type="RefSeq" id="WP_035083255.1">
    <property type="nucleotide sequence ID" value="NZ_JQGC01000010.1"/>
</dbReference>
<organism evidence="1 2">
    <name type="scientific">Devosia riboflavina</name>
    <dbReference type="NCBI Taxonomy" id="46914"/>
    <lineage>
        <taxon>Bacteria</taxon>
        <taxon>Pseudomonadati</taxon>
        <taxon>Pseudomonadota</taxon>
        <taxon>Alphaproteobacteria</taxon>
        <taxon>Hyphomicrobiales</taxon>
        <taxon>Devosiaceae</taxon>
        <taxon>Devosia</taxon>
    </lineage>
</organism>
<protein>
    <recommendedName>
        <fullName evidence="3">DUF2336 domain-containing protein</fullName>
    </recommendedName>
</protein>
<dbReference type="Proteomes" id="UP000028981">
    <property type="component" value="Unassembled WGS sequence"/>
</dbReference>
<comment type="caution">
    <text evidence="1">The sequence shown here is derived from an EMBL/GenBank/DDBJ whole genome shotgun (WGS) entry which is preliminary data.</text>
</comment>
<dbReference type="EMBL" id="JQGC01000010">
    <property type="protein sequence ID" value="KFL30827.1"/>
    <property type="molecule type" value="Genomic_DNA"/>
</dbReference>
<dbReference type="Pfam" id="PF10098">
    <property type="entry name" value="DUF2336"/>
    <property type="match status" value="1"/>
</dbReference>
<dbReference type="STRING" id="46914.JP75_12610"/>